<dbReference type="FunFam" id="3.30.300.30:FF:000010">
    <property type="entry name" value="Enterobactin synthetase component F"/>
    <property type="match status" value="6"/>
</dbReference>
<dbReference type="InterPro" id="IPR029058">
    <property type="entry name" value="AB_hydrolase_fold"/>
</dbReference>
<dbReference type="GeneID" id="95524822"/>
<evidence type="ECO:0000256" key="2">
    <source>
        <dbReference type="ARBA" id="ARBA00006432"/>
    </source>
</evidence>
<feature type="domain" description="Carrier" evidence="5">
    <location>
        <begin position="4152"/>
        <end position="4227"/>
    </location>
</feature>
<evidence type="ECO:0000259" key="5">
    <source>
        <dbReference type="PROSITE" id="PS50075"/>
    </source>
</evidence>
<evidence type="ECO:0000256" key="4">
    <source>
        <dbReference type="ARBA" id="ARBA00022553"/>
    </source>
</evidence>
<dbReference type="PANTHER" id="PTHR45527:SF1">
    <property type="entry name" value="FATTY ACID SYNTHASE"/>
    <property type="match status" value="1"/>
</dbReference>
<dbReference type="PROSITE" id="PS50075">
    <property type="entry name" value="CARRIER"/>
    <property type="match status" value="6"/>
</dbReference>
<dbReference type="NCBIfam" id="TIGR01733">
    <property type="entry name" value="AA-adenyl-dom"/>
    <property type="match status" value="6"/>
</dbReference>
<feature type="domain" description="Carrier" evidence="5">
    <location>
        <begin position="962"/>
        <end position="1037"/>
    </location>
</feature>
<dbReference type="Gene3D" id="1.10.1200.10">
    <property type="entry name" value="ACP-like"/>
    <property type="match status" value="5"/>
</dbReference>
<dbReference type="GO" id="GO:0043041">
    <property type="term" value="P:amino acid activation for nonribosomal peptide biosynthetic process"/>
    <property type="evidence" value="ECO:0007669"/>
    <property type="project" value="TreeGrafter"/>
</dbReference>
<evidence type="ECO:0000313" key="7">
    <source>
        <dbReference type="EMBL" id="AXE82373.1"/>
    </source>
</evidence>
<evidence type="ECO:0000256" key="3">
    <source>
        <dbReference type="ARBA" id="ARBA00022450"/>
    </source>
</evidence>
<feature type="domain" description="Carrier" evidence="5">
    <location>
        <begin position="2026"/>
        <end position="2101"/>
    </location>
</feature>
<dbReference type="FunFam" id="1.10.1200.10:FF:000016">
    <property type="entry name" value="Non-ribosomal peptide synthase"/>
    <property type="match status" value="5"/>
</dbReference>
<evidence type="ECO:0000256" key="1">
    <source>
        <dbReference type="ARBA" id="ARBA00001957"/>
    </source>
</evidence>
<dbReference type="InterPro" id="IPR020845">
    <property type="entry name" value="AMP-binding_CS"/>
</dbReference>
<dbReference type="SUPFAM" id="SSF56801">
    <property type="entry name" value="Acetyl-CoA synthetase-like"/>
    <property type="match status" value="6"/>
</dbReference>
<dbReference type="PROSITE" id="PS00012">
    <property type="entry name" value="PHOSPHOPANTETHEINE"/>
    <property type="match status" value="3"/>
</dbReference>
<comment type="cofactor">
    <cofactor evidence="1">
        <name>pantetheine 4'-phosphate</name>
        <dbReference type="ChEBI" id="CHEBI:47942"/>
    </cofactor>
</comment>
<dbReference type="Pfam" id="PF00668">
    <property type="entry name" value="Condensation"/>
    <property type="match status" value="6"/>
</dbReference>
<dbReference type="CDD" id="cd05930">
    <property type="entry name" value="A_NRPS"/>
    <property type="match status" value="3"/>
</dbReference>
<keyword evidence="3" id="KW-0596">Phosphopantetheine</keyword>
<dbReference type="Pfam" id="PF00550">
    <property type="entry name" value="PP-binding"/>
    <property type="match status" value="6"/>
</dbReference>
<dbReference type="InterPro" id="IPR045851">
    <property type="entry name" value="AMP-bd_C_sf"/>
</dbReference>
<dbReference type="InterPro" id="IPR025110">
    <property type="entry name" value="AMP-bd_C"/>
</dbReference>
<dbReference type="KEGG" id="sata:C5746_42280"/>
<dbReference type="Pfam" id="PF13193">
    <property type="entry name" value="AMP-binding_C"/>
    <property type="match status" value="6"/>
</dbReference>
<dbReference type="Gene3D" id="3.40.50.980">
    <property type="match status" value="12"/>
</dbReference>
<dbReference type="GO" id="GO:0072330">
    <property type="term" value="P:monocarboxylic acid biosynthetic process"/>
    <property type="evidence" value="ECO:0007669"/>
    <property type="project" value="UniProtKB-ARBA"/>
</dbReference>
<dbReference type="SMART" id="SM00823">
    <property type="entry name" value="PKS_PP"/>
    <property type="match status" value="6"/>
</dbReference>
<dbReference type="InterPro" id="IPR020806">
    <property type="entry name" value="PKS_PP-bd"/>
</dbReference>
<dbReference type="Proteomes" id="UP000252698">
    <property type="component" value="Chromosome"/>
</dbReference>
<gene>
    <name evidence="6" type="ORF">C5746_00955</name>
    <name evidence="7" type="ORF">C5746_42280</name>
</gene>
<dbReference type="InterPro" id="IPR000873">
    <property type="entry name" value="AMP-dep_synth/lig_dom"/>
</dbReference>
<dbReference type="Gene3D" id="3.30.559.10">
    <property type="entry name" value="Chloramphenicol acetyltransferase-like domain"/>
    <property type="match status" value="6"/>
</dbReference>
<dbReference type="Pfam" id="PF00501">
    <property type="entry name" value="AMP-binding"/>
    <property type="match status" value="6"/>
</dbReference>
<dbReference type="Gene3D" id="2.30.38.10">
    <property type="entry name" value="Luciferase, Domain 3"/>
    <property type="match status" value="6"/>
</dbReference>
<feature type="domain" description="Carrier" evidence="5">
    <location>
        <begin position="5200"/>
        <end position="5275"/>
    </location>
</feature>
<dbReference type="GO" id="GO:0005829">
    <property type="term" value="C:cytosol"/>
    <property type="evidence" value="ECO:0007669"/>
    <property type="project" value="TreeGrafter"/>
</dbReference>
<evidence type="ECO:0000313" key="8">
    <source>
        <dbReference type="Proteomes" id="UP000252698"/>
    </source>
</evidence>
<dbReference type="SUPFAM" id="SSF47336">
    <property type="entry name" value="ACP-like"/>
    <property type="match status" value="6"/>
</dbReference>
<dbReference type="SUPFAM" id="SSF52777">
    <property type="entry name" value="CoA-dependent acyltransferases"/>
    <property type="match status" value="12"/>
</dbReference>
<dbReference type="Gene3D" id="3.30.559.30">
    <property type="entry name" value="Nonribosomal peptide synthetase, condensation domain"/>
    <property type="match status" value="6"/>
</dbReference>
<dbReference type="InterPro" id="IPR006162">
    <property type="entry name" value="Ppantetheine_attach_site"/>
</dbReference>
<dbReference type="Gene3D" id="3.40.50.1820">
    <property type="entry name" value="alpha/beta hydrolase"/>
    <property type="match status" value="1"/>
</dbReference>
<dbReference type="NCBIfam" id="NF004282">
    <property type="entry name" value="PRK05691.1"/>
    <property type="match status" value="7"/>
</dbReference>
<dbReference type="CDD" id="cd19544">
    <property type="entry name" value="E-C_NRPS"/>
    <property type="match status" value="2"/>
</dbReference>
<evidence type="ECO:0000313" key="6">
    <source>
        <dbReference type="EMBL" id="AXE75793.1"/>
    </source>
</evidence>
<dbReference type="KEGG" id="sata:C5746_00955"/>
<dbReference type="GO" id="GO:0008610">
    <property type="term" value="P:lipid biosynthetic process"/>
    <property type="evidence" value="ECO:0007669"/>
    <property type="project" value="UniProtKB-ARBA"/>
</dbReference>
<dbReference type="InterPro" id="IPR009081">
    <property type="entry name" value="PP-bd_ACP"/>
</dbReference>
<protein>
    <submittedName>
        <fullName evidence="7">Non-ribosomal peptide synthetase</fullName>
    </submittedName>
</protein>
<feature type="domain" description="Carrier" evidence="5">
    <location>
        <begin position="3080"/>
        <end position="3154"/>
    </location>
</feature>
<dbReference type="Gene3D" id="3.30.300.30">
    <property type="match status" value="6"/>
</dbReference>
<dbReference type="InterPro" id="IPR036736">
    <property type="entry name" value="ACP-like_sf"/>
</dbReference>
<dbReference type="FunFam" id="1.10.1200.10:FF:000005">
    <property type="entry name" value="Nonribosomal peptide synthetase 1"/>
    <property type="match status" value="1"/>
</dbReference>
<dbReference type="InterPro" id="IPR001242">
    <property type="entry name" value="Condensation_dom"/>
</dbReference>
<dbReference type="FunFam" id="2.30.38.10:FF:000001">
    <property type="entry name" value="Non-ribosomal peptide synthetase PvdI"/>
    <property type="match status" value="6"/>
</dbReference>
<sequence>MIPLSFAQRRLWFISQLEGPSAAYNIRVAQRLSGAVDRAALQAALRDVIGRHEILRTVYGVAAGEPYQRVLQAADLDWRLTAADVTPADLDGEIAAAVGYTFDLTAEAPVKAWLFTTAPDEHVLVMVVHHIAGDGWSMGPLARDLSTAYAARTRGEAPAWEPLAVQYADYTLWQRELLGDESDPESLFSQQTAHWREALADVPQELELPYDRTRPAVLRHTGHTVPFELPARVHARLAEVALAEGVTLFAALQAALAVTLSRLGAGTDIPIGSVNAGRGDEALDDLVGFFVSTLVVRTDLSGDPTFRELLARVQEASLSAFEHQDVPFEKLVEELAPTRSLARHPLFQVMLMLQNTGEAALRLPGIHAESVPTGDSAAKFDLEVGVGETFDENGAPAGLHGSVIAAADLFDADSVRWIADRLTRVVEALADDSGTRVGDVRLLDDAELHQVLHGWNDTDAEVPAATLPDLFEAQAARTPDAVALVDGEDSYTYAQLNTRADQLAHLLADRGVGPESIVAVVMERGADLVASLLAVVKAGGAYLPVDPEYPEERIAYMLADARPVCVLTDLACARAIPATDAPVAVLGKELAGFDAVTLPGRAALLPQHPAYVIHTSGSTGRPKGVVVGHQALVNHLYAAAERVPLGAGDRLVAVTTVSFDIAALELFLPLVNGAAVVLADRETVHDPHALLDLIRTSGATALQAVPSLWRALLDVGDWPASVRALVGGEALPEELAAKLHALGARAVNLYGPTEATIWATSAEVAEGPVRIGRPFANTRAYVLDDRLRPVAPGATGELYLAGAQLARGYLGRAALTAERFVASPFVPGERLYRTGDAARRRPGGVLECLGRTDGQVKVRGFRIEPGEVEAVLERHARVARAAVVVREDTPGDARLVAYAIPASGEEGELDAAELRAHVGSSLPTYMVPSAVLVLDALPLTANGKLDRKALPAPDYATGAGRGPADLREELLCAVFAEVLGLANVGVDDDFFALGGHSLLAVELMGRVRAALGADVPVRALFQTPTPAGLAACAGAVQVEVPANPIPAGATEITPEMLPLVDLTADELAAVVATVDGGAANIADVYPLAPLQEGLLFHHLLADGGQDAYVQPTVLEFDARERLEAFTDALRQVVARHDILHTSLVWEGLREPVQVVWRDATLPVTDVTLDEGGDPVEQLLALGGGAMDLTRAPLLGLHVAADPAGGRWLALVRAHHTVQDHTALEVVLDEVRAFLDGRGDQLPEPVRFRDFVARVRTGLEGADHEPYFAELLGDVTEPTAPYGLVDVRGDGAGSSRARLPFAPGLTARLRDVSRRLGASPATVLHLAWARALAAVSGRDDVVFGTVLSGRMSATAGDRQAPGPYINMLPVRVRTGELDARAALSALREQLARLVEHEHAPLATAQRSSGITGDTPLFTSLFNYRRGTTGGQELDGIRTLLAQERSNYPLAVSVDDDGETLSIAVDARTPVDPHEVGALLRTALAGLLDALDADTNRPLAAIDVLDEDRRHQVLTAWNDTTVEVPPATVPELFEAQAARTPDAVAVTAEGESLTFAELDARANQLARLLVELGVRPESVVGVCLERGTEPVIALLAVLKAGGTHLPVDPGYPADRIAYMVEDAAPAVVLATATTATALPGGVAPVLILDDAALDGVDDGPLGVAIRPDHCAYVIYTSGSTGRPKGVAVPHEGLANLAAFQRAGVITRSGPRMRAALTYSLSFDASWELLLWMVAGHELHVVPDDVRRDTTALARYVDTSRIDLMAVTPVQAEQLLDEGLLGASVHRPRALLLGGDAVGSTLWERLRAAEGTLGLNFYGPTEATVHVLCHDTEQGGRPLIGRPLPNTRAYVLDGSLRPVPVGVAGELYVSGAGLARGYVRRAGLTAERFVASPFEPGRRMYRTGDLVRQDAEGRAEYLGRADDQVKIRGYRIEPGEVEAVAAAHPDVAQAAVVAREDVPGDRRLVAYVVPSVLGAEITYAVREFIAARLPEHMVPSAVVALDALPQSVNGKLDRAALPAPVHTASAGRGPATLHEELLCGVFAQVLRLEKVGVDDDFFALGGHSLLATRLISRVRTVLGVEVPLRTLFEAPTVAALADRLDGAAPSRTALAPAARPQRVPLSFAQRRLWFVGQLEGPGATYNIPVALRLSGALDRDALGAALRDVIGRHEVLRTVFEVADGEPYQRILDPADLDWALTVADVAPQDLDRAVAEALAHPFDLSADVPVRAWLFATSADEHVLVMAVHHIAGDGWSMEPLARDLSVAYAARREGEAPAWEPLPVQYADYTLWQRELLGDESDPESVISRQVTHWRTALEGSPEELELPADRVRPAVPSYLGHNIPLAVPAQVHARLVEVARAEGVTPFMVLQAALAMLLSKLGAGTDVPIGSANAGRTDEALDDLVGFFINTLVIRNDLSGDPTFRDVLGRVREASLSAFAHQDVPFEKLVEELAPTRSLARHPLFQVMLKVQNTGEAVLDLPGVRAAGFPTGASTAKFDLDASVSEAFDETGAPAGLCGSVVASADLFDEETAGRLVARWVRALELLTADPESRLSALDVLDEGEWRLLAEWNDTVAPVVAGSLSELFAAQVARTPEAVAVVAGEVVFSYAELDARANRLARHLVAQGVRSESLVGVCLERGADLIVALLAVFKSGGACLPMDPAYPVERIAYMVEDAAPVAVLASTGTAGVLPVTDAVVVLLDDAETVAVLAGLGDGPLGVAVRADHAAYVIYTSGSTGRPKGVVVAHKGAVSLCEGHGRTVFARDGGPLRVALTTSVSFDASWNQLSALFVGHELHVVDGETWLDAGRLVAWMRASRIDFAEVTPSYLRVLVDEGLFDGPRHPSRIGVGGEAVPGDLWERVRALEGVEGFNFYGPTEATVDTAIARLADSAEVVVGTPVPNARVFVLDEALRPVPVGVAGELYVCGAGVARGYVGRPGLTAERFVACPFSASGERMYRSGDRVKWTGDGQLVFFGRTDDQVKVRGFRIELGEVRAAVTAHPQVAQAAVVVREDIPGDRRLVAYVVTAGQLDQPVAEFVAESLPEYMVPSAVVVLDAFPLTANGKLDRKALPAPEHVAGVGRGPSNAREEIVCAAFAEVLGLEGVGVDDDFFRLGGQSLLAIRLVALLQKQGVSVSVRAFFQAPTPAGLAACAGAVQVEVPANLIPAGATEITPEMLPLVDLTADELTAVVATVDGGAANIADVYPLAPLQEGLLFHHLLSEGGDDAYVLPTVLEFDSRARLDAFTDALHQVVDRHDIYRTSIVWEGLREPVQVVWRHATLPVTEVTLDDGAEGGDPVEQLLAAGGLSMALDRAPLLGLHVAAVPGGAGRWLGLLRAHHVVRDHTALEIVFNEVQTILAGRGRELPEPLPFRTLVARTRGAGTRAGHERYFADLLGDVTEPTTPFGLAEIRGNGGTSVREVVPFANELTRRLREVSRRLGASPATLLHVAWARVLAAVSGRTDVVFGTVLFGRMNAGEGADRVPGPYMNTLPVRVRTDAFGALGAVSAMRDQLARLLEHEHAPLAAAQRASGVTGDTPLFTALFNYRHHTDQSDGTAPRGELAGITLRFAEERDNFPLALSVDDHGDGIKLAVDAVAPVDSRMVGGLMRTAAHNLVAALEAALDHGQDVPLSSVQVLDETGLRQVLGAWNDTAAEVPDATAVTLFEAHAARTPDAVALVADGAEVTYAQLDARANRLARHLVDRGVGPESVVALCLERGADLVTAVLAVLKAGGAYLPVDLDYPAERIAYMFGDAAPAAVIASTGTVAAVPPSNAQLVVLDETEPDGLADGPLGTPIRPEHPAYVIYTSGSTGRPKGVVLTHAGFANTIAGLARFEAGPGSRVAQFASVSFDIFCLEWSLALTCGATLVVVPAHRRLGADLAAFLAEQAITHATLPPAVLAGLEDGSIDADVVLEVGGEASSPELIERWAPGRTMYNTYGPTETTVDATVWRCEPGVTDVPIGTPIGNTRTYVLDGSLSPVPVGVAGELYVAGAGLARGYLGRPGLTGERFVADPFSRTGDRLYRTGDLVSWSADGQLEYLGRVDEQVKVRGFRIELGEVQSVVVTHPGVDRAAVVVREDTPGDKRLVAYIVPAGDKTPELAADVVEFAADQLPAHMVPAAVTVLDELPLTANGKLDRRALPAPAYSDGGGAARGPATLQEEILCGVFAQVLGVPSIGVDDDFFAYGGHSLLAVRLISRVRTVLGVEVPLRTLFEAPTVAALAARLTGAGAAQTALTPMERPARTPLSFAQRRLWFIGQLEGPSSTYNIPIGLRLTGTLDRAALITALRDVIGRHEVLRTLFPVADGQPYQQVVGLDELAWEPEVARVTEEDLAAALAGAAEHVFDLASEVPVRATLFELAPEDHVLVVVVHHIATDGWSTGPLARDMSVAYAARREGRAPAWEPLPVQYADYALWQRQLLGDERDPESMLGRQVAYWRSALEGSPEELELPFDHTRPANASHRGHSVPVDIPAQVHTRLVDVARAEGVTAFMVLQAALSMLLSRLGAGTDIPIGSPNAGRTDEALDDLIGSFVNTLVLRTDLSGDPTFREVLGRVRERSLAAFAHQDVPFERLVEELAPSRSMARHALFQVMLTLQNTSEAVLELPGLGARALTTGASKAKFDLDVIVGEAFDDDGHPAGVRGFVTAAADLFEPATAERLVACLAQVLDALTAEPDTRLSAVPVLDDTERHRLLVEWNDTAADVAPATVPELFAAHVARTPDAAAVVADGAELTYAQLDAHADQLAHRLVERGVTPESVVAVCLERGTDLMVALLAVLKAGGAYMPIDPEYPADRIAYMLGDAAPVLVLASAGTAGKVPAEALLVEEADGGAVEGPPRVDLAVTHPAYVIYTSGSTGRPKGVLVSHAGVAGLVAGHVRYLGVGPGARVAQFASASFDTFGWEWLMALLSGSALVVIPREKRLGEALPVFLTEQRVTHATLPPAVLATLDENSIDPDTVLVVAGEACPPDVMARWARGRRLFNSYGPTETTVDATLWRCDPESAEVAIGTPVLNTEVYVLDEYLAPAPVGVAGEMYVTGAGLARGYLGRPDLTAERFVASPFAQGERMYRTGDRAKWTAAGQLVFAGRTDDQVKIRGFRIEPGEIRSVLTGHPMVAQAAVVVREDSPGDKRLVAYVVPADGASSWSPSTTASVLALAADRLPEYMVPSAVVALDALPLTVNRKLDRKALPAPDYPAGTAAGRGPSNVREELLCGVFAQVLGVPRVEADDDFFALGGHSLLAVRLAGRVRAVLGVDLDIRVLFDAPTVAGLAAELDGADDARLALTAGERPERVPLSFAQQRLWFIHQLEGASATYNIPIALRMAGDVDARALGLALRDVIGRHEVLRTVYPTDDGKPYQRVLPLDEMDWRLTVTPVAPEALADAVKEASEYEFDLEADVPIRAWLFETGADERVLLVVVHHIAGDGWSWAPMADDLSTAYAARGAGRVPEWEPLPVQYADYTLWQRELLGDENDEKSLISRQITYWSEALAGSPEELVLPADRTRPAVASHEGHAVPLEIPAEVHAQLVKVARAESVTTFMVLQAALAMTLSRLGAGTDIPIGSANAGRTDVALDDLVGFFVNTLVLRTDLSGDPTFREVLGRVRKTSLSALAHQEVPFERLVQELAPSRSMARHPLFQVQLVLQNNAESVLDLPGVRAGRLSAGTPMAKFDLDVIVGEAFDDDGHPAGVRGFVTAAADLFEPATAERLVACLAQVLDALTAEPDTRLSAVPVLDDTERHRLLVEWNDTAADVAPATVPELFAAHVARTPDAAAVVADGAELTYAQLDAHANQLAHRLVERGVTPESVVAVCLERGTDLMVALLAVLKAGGAYMPIDPEYPADRIAYMLGDAAPVLVLASAGTAGKVPAEALLVEEADGGAVEGPPRVDLAVTHPAYVIYTSGSTGRPKGVLVSHAGVAGLVAGHVRYLGVGPGARVAQFASASFDTFGWEWLMALLSGSALVVIPREKRLGEALPVFLTEQRVTHATLPPAVLATLDENSIDPDTVLVVAGEACPPDVMARWARGRRLFNSYGPTETTVDATLWRCDPESAEVAIGTPVLNTEVYVLDEYLAPAPVGVAGEMYVTGAGLARGYLGRPDLTAERFVASPFAQGERMYRTGDRAKWTAAGQLVFAGRTDDQVKIRGFRIEPGEIRSVLTGHPMVAQAAVLAREDSPGDKRLVAYVVPADGASSWSPSTTASVLALAADRLPEYMVPSAVVALDALPLTVNRKLDRKALPAPDYGVLAGTGRGPANVREEILCAAFAEVLRLEKVGVDDDFFRLGGHSLLATELVIRIRAALGVDVEIRDLFNAPTVAGLAKQLGTEKSTRPALRPMRGR</sequence>
<accession>A0A2Z5JPS1</accession>
<dbReference type="RefSeq" id="WP_114242463.1">
    <property type="nucleotide sequence ID" value="NZ_CP027306.1"/>
</dbReference>
<dbReference type="EMBL" id="CP027306">
    <property type="protein sequence ID" value="AXE82373.1"/>
    <property type="molecule type" value="Genomic_DNA"/>
</dbReference>
<comment type="similarity">
    <text evidence="2">Belongs to the ATP-dependent AMP-binding enzyme family.</text>
</comment>
<feature type="domain" description="Carrier" evidence="5">
    <location>
        <begin position="6248"/>
        <end position="6323"/>
    </location>
</feature>
<dbReference type="FunFam" id="3.30.559.10:FF:000012">
    <property type="entry name" value="Non-ribosomal peptide synthetase"/>
    <property type="match status" value="3"/>
</dbReference>
<dbReference type="InterPro" id="IPR023213">
    <property type="entry name" value="CAT-like_dom_sf"/>
</dbReference>
<dbReference type="GO" id="GO:0044550">
    <property type="term" value="P:secondary metabolite biosynthetic process"/>
    <property type="evidence" value="ECO:0007669"/>
    <property type="project" value="UniProtKB-ARBA"/>
</dbReference>
<dbReference type="EMBL" id="CP027306">
    <property type="protein sequence ID" value="AXE75793.1"/>
    <property type="molecule type" value="Genomic_DNA"/>
</dbReference>
<name>A0A2Z5JPS1_STRAR</name>
<dbReference type="FunFam" id="3.40.50.980:FF:000001">
    <property type="entry name" value="Non-ribosomal peptide synthetase"/>
    <property type="match status" value="6"/>
</dbReference>
<organism evidence="7 8">
    <name type="scientific">Streptomyces atratus</name>
    <dbReference type="NCBI Taxonomy" id="1893"/>
    <lineage>
        <taxon>Bacteria</taxon>
        <taxon>Bacillati</taxon>
        <taxon>Actinomycetota</taxon>
        <taxon>Actinomycetes</taxon>
        <taxon>Kitasatosporales</taxon>
        <taxon>Streptomycetaceae</taxon>
        <taxon>Streptomyces</taxon>
    </lineage>
</organism>
<dbReference type="PANTHER" id="PTHR45527">
    <property type="entry name" value="NONRIBOSOMAL PEPTIDE SYNTHETASE"/>
    <property type="match status" value="1"/>
</dbReference>
<dbReference type="CDD" id="cd19540">
    <property type="entry name" value="LCL_NRPS-like"/>
    <property type="match status" value="4"/>
</dbReference>
<dbReference type="PROSITE" id="PS00455">
    <property type="entry name" value="AMP_BINDING"/>
    <property type="match status" value="6"/>
</dbReference>
<dbReference type="GO" id="GO:0031177">
    <property type="term" value="F:phosphopantetheine binding"/>
    <property type="evidence" value="ECO:0007669"/>
    <property type="project" value="InterPro"/>
</dbReference>
<dbReference type="InterPro" id="IPR010071">
    <property type="entry name" value="AA_adenyl_dom"/>
</dbReference>
<keyword evidence="4" id="KW-0597">Phosphoprotein</keyword>
<reference evidence="7 8" key="1">
    <citation type="journal article" date="2018" name="Front. Microbiol.">
        <title>Genome Sequencing of Streptomyces atratus SCSIOZH16 and Activation Production of Nocardamine via Metabolic Engineering.</title>
        <authorList>
            <person name="Li Y."/>
            <person name="Zhang C."/>
            <person name="Liu C."/>
            <person name="Ju J."/>
            <person name="Ma J."/>
        </authorList>
    </citation>
    <scope>NUCLEOTIDE SEQUENCE [LARGE SCALE GENOMIC DNA]</scope>
    <source>
        <strain evidence="7 8">SCSIO_ZH16</strain>
    </source>
</reference>
<dbReference type="FunFam" id="3.40.50.12780:FF:000012">
    <property type="entry name" value="Non-ribosomal peptide synthetase"/>
    <property type="match status" value="5"/>
</dbReference>
<proteinExistence type="inferred from homology"/>
<dbReference type="GO" id="GO:0003824">
    <property type="term" value="F:catalytic activity"/>
    <property type="evidence" value="ECO:0007669"/>
    <property type="project" value="InterPro"/>
</dbReference>
<dbReference type="GO" id="GO:0017000">
    <property type="term" value="P:antibiotic biosynthetic process"/>
    <property type="evidence" value="ECO:0007669"/>
    <property type="project" value="UniProtKB-ARBA"/>
</dbReference>
<dbReference type="NCBIfam" id="NF003417">
    <property type="entry name" value="PRK04813.1"/>
    <property type="match status" value="6"/>
</dbReference>